<accession>A0ABN3DGN9</accession>
<dbReference type="PROSITE" id="PS51257">
    <property type="entry name" value="PROKAR_LIPOPROTEIN"/>
    <property type="match status" value="1"/>
</dbReference>
<keyword evidence="1" id="KW-0732">Signal</keyword>
<evidence type="ECO:0000313" key="2">
    <source>
        <dbReference type="EMBL" id="GAA2230292.1"/>
    </source>
</evidence>
<evidence type="ECO:0008006" key="4">
    <source>
        <dbReference type="Google" id="ProtNLM"/>
    </source>
</evidence>
<gene>
    <name evidence="2" type="ORF">GCM10009851_13820</name>
</gene>
<feature type="signal peptide" evidence="1">
    <location>
        <begin position="1"/>
        <end position="24"/>
    </location>
</feature>
<feature type="chain" id="PRO_5047080843" description="DUF732 domain-containing protein" evidence="1">
    <location>
        <begin position="25"/>
        <end position="125"/>
    </location>
</feature>
<name>A0ABN3DGN9_9MICO</name>
<proteinExistence type="predicted"/>
<protein>
    <recommendedName>
        <fullName evidence="4">DUF732 domain-containing protein</fullName>
    </recommendedName>
</protein>
<dbReference type="RefSeq" id="WP_259478879.1">
    <property type="nucleotide sequence ID" value="NZ_BAAAQY010000003.1"/>
</dbReference>
<dbReference type="Proteomes" id="UP001500929">
    <property type="component" value="Unassembled WGS sequence"/>
</dbReference>
<organism evidence="2 3">
    <name type="scientific">Herbiconiux moechotypicola</name>
    <dbReference type="NCBI Taxonomy" id="637393"/>
    <lineage>
        <taxon>Bacteria</taxon>
        <taxon>Bacillati</taxon>
        <taxon>Actinomycetota</taxon>
        <taxon>Actinomycetes</taxon>
        <taxon>Micrococcales</taxon>
        <taxon>Microbacteriaceae</taxon>
        <taxon>Herbiconiux</taxon>
    </lineage>
</organism>
<sequence length="125" mass="13003">MRKTFTVLVLAMGLVLAGCSTTSAESEAAVESTPTAAPITAAAEEPTEAAALTDDEVSAYFLDSVKPTWRGAEPTDEELLSAAELVCEQLAGGATVDSVVVVEGEGEDADWNNFQLVNRAADSYC</sequence>
<evidence type="ECO:0000256" key="1">
    <source>
        <dbReference type="SAM" id="SignalP"/>
    </source>
</evidence>
<keyword evidence="3" id="KW-1185">Reference proteome</keyword>
<evidence type="ECO:0000313" key="3">
    <source>
        <dbReference type="Proteomes" id="UP001500929"/>
    </source>
</evidence>
<dbReference type="EMBL" id="BAAAQY010000003">
    <property type="protein sequence ID" value="GAA2230292.1"/>
    <property type="molecule type" value="Genomic_DNA"/>
</dbReference>
<reference evidence="2 3" key="1">
    <citation type="journal article" date="2019" name="Int. J. Syst. Evol. Microbiol.">
        <title>The Global Catalogue of Microorganisms (GCM) 10K type strain sequencing project: providing services to taxonomists for standard genome sequencing and annotation.</title>
        <authorList>
            <consortium name="The Broad Institute Genomics Platform"/>
            <consortium name="The Broad Institute Genome Sequencing Center for Infectious Disease"/>
            <person name="Wu L."/>
            <person name="Ma J."/>
        </authorList>
    </citation>
    <scope>NUCLEOTIDE SEQUENCE [LARGE SCALE GENOMIC DNA]</scope>
    <source>
        <strain evidence="2 3">JCM 16117</strain>
    </source>
</reference>
<comment type="caution">
    <text evidence="2">The sequence shown here is derived from an EMBL/GenBank/DDBJ whole genome shotgun (WGS) entry which is preliminary data.</text>
</comment>